<reference evidence="2 3" key="1">
    <citation type="submission" date="2017-04" db="EMBL/GenBank/DDBJ databases">
        <authorList>
            <person name="Veseli I.A."/>
            <person name="Tang C."/>
            <person name="Pombert J.-F."/>
        </authorList>
    </citation>
    <scope>NUCLEOTIDE SEQUENCE [LARGE SCALE GENOMIC DNA]</scope>
    <source>
        <strain evidence="2 3">ATCC 700373</strain>
    </source>
</reference>
<dbReference type="Pfam" id="PF13468">
    <property type="entry name" value="Glyoxalase_3"/>
    <property type="match status" value="1"/>
</dbReference>
<evidence type="ECO:0000313" key="3">
    <source>
        <dbReference type="Proteomes" id="UP000242864"/>
    </source>
</evidence>
<dbReference type="EMBL" id="CP020773">
    <property type="protein sequence ID" value="ARJ50418.1"/>
    <property type="molecule type" value="Genomic_DNA"/>
</dbReference>
<dbReference type="Gene3D" id="3.10.180.10">
    <property type="entry name" value="2,3-Dihydroxybiphenyl 1,2-Dioxygenase, domain 1"/>
    <property type="match status" value="1"/>
</dbReference>
<dbReference type="AlphaFoldDB" id="A0AAC9WIX8"/>
<sequence length="255" mass="30086">MLDIEFDHVIHYIDGLNQFEFPGKYLEIQNGGQHEALGTFNRLVHIDLTYIELLDIFHQGKVKQQAKSDAGKHSFATSIIDSGYKQGFKKICFRTHNLMQLKAQLEERGLETVGPLKMTRENKKGDVIHWQLLYINHHQFDVMMPFFIEWQKSDEAREAEFQPYFHTHLTVDMIALTSYQRQTMVNHWKHWFDMEEIESSERYTILQRREGTVKFKITEGKENEIEGIQFLDQSIDAPIAIRTRGASYQFIPHHT</sequence>
<protein>
    <recommendedName>
        <fullName evidence="1">Glyoxalase-like domain-containing protein</fullName>
    </recommendedName>
</protein>
<dbReference type="InterPro" id="IPR029068">
    <property type="entry name" value="Glyas_Bleomycin-R_OHBP_Dase"/>
</dbReference>
<dbReference type="RefSeq" id="WP_085236896.1">
    <property type="nucleotide sequence ID" value="NZ_CP020773.1"/>
</dbReference>
<gene>
    <name evidence="2" type="ORF">B5P37_03385</name>
</gene>
<dbReference type="InterPro" id="IPR025870">
    <property type="entry name" value="Glyoxalase-like_dom"/>
</dbReference>
<keyword evidence="3" id="KW-1185">Reference proteome</keyword>
<organism evidence="2 3">
    <name type="scientific">Staphylococcus lutrae</name>
    <dbReference type="NCBI Taxonomy" id="155085"/>
    <lineage>
        <taxon>Bacteria</taxon>
        <taxon>Bacillati</taxon>
        <taxon>Bacillota</taxon>
        <taxon>Bacilli</taxon>
        <taxon>Bacillales</taxon>
        <taxon>Staphylococcaceae</taxon>
        <taxon>Staphylococcus</taxon>
    </lineage>
</organism>
<accession>A0AAC9WIX8</accession>
<evidence type="ECO:0000259" key="1">
    <source>
        <dbReference type="Pfam" id="PF13468"/>
    </source>
</evidence>
<dbReference type="KEGG" id="slz:B5P37_03385"/>
<dbReference type="PANTHER" id="PTHR40265">
    <property type="entry name" value="BLL2707 PROTEIN"/>
    <property type="match status" value="1"/>
</dbReference>
<dbReference type="PANTHER" id="PTHR40265:SF1">
    <property type="entry name" value="GLYOXALASE-LIKE DOMAIN-CONTAINING PROTEIN"/>
    <property type="match status" value="1"/>
</dbReference>
<dbReference type="Gene3D" id="2.60.40.4320">
    <property type="match status" value="1"/>
</dbReference>
<feature type="domain" description="Glyoxalase-like" evidence="1">
    <location>
        <begin position="6"/>
        <end position="192"/>
    </location>
</feature>
<evidence type="ECO:0000313" key="2">
    <source>
        <dbReference type="EMBL" id="ARJ50418.1"/>
    </source>
</evidence>
<name>A0AAC9WIX8_9STAP</name>
<dbReference type="Proteomes" id="UP000242864">
    <property type="component" value="Chromosome"/>
</dbReference>
<proteinExistence type="predicted"/>